<proteinExistence type="inferred from homology"/>
<dbReference type="InterPro" id="IPR051499">
    <property type="entry name" value="Phosducin-like_reg"/>
</dbReference>
<reference evidence="5" key="2">
    <citation type="submission" date="2007-04" db="EMBL/GenBank/DDBJ databases">
        <title>The genome of the human body louse.</title>
        <authorList>
            <consortium name="The Human Body Louse Genome Consortium"/>
            <person name="Kirkness E."/>
            <person name="Walenz B."/>
            <person name="Hass B."/>
            <person name="Bruggner R."/>
            <person name="Strausberg R."/>
        </authorList>
    </citation>
    <scope>NUCLEOTIDE SEQUENCE</scope>
    <source>
        <strain evidence="5">USDA</strain>
    </source>
</reference>
<evidence type="ECO:0000259" key="4">
    <source>
        <dbReference type="Pfam" id="PF02114"/>
    </source>
</evidence>
<dbReference type="PANTHER" id="PTHR46052:SF1">
    <property type="entry name" value="PHOSDUCIN-LIKE PROTEIN"/>
    <property type="match status" value="1"/>
</dbReference>
<evidence type="ECO:0000256" key="1">
    <source>
        <dbReference type="ARBA" id="ARBA00009686"/>
    </source>
</evidence>
<dbReference type="Gene3D" id="3.40.30.10">
    <property type="entry name" value="Glutaredoxin"/>
    <property type="match status" value="1"/>
</dbReference>
<dbReference type="PANTHER" id="PTHR46052">
    <property type="entry name" value="PHOSDUCIN-LIKE PROTEIN"/>
    <property type="match status" value="1"/>
</dbReference>
<evidence type="ECO:0000256" key="2">
    <source>
        <dbReference type="ARBA" id="ARBA00022553"/>
    </source>
</evidence>
<dbReference type="InterPro" id="IPR024253">
    <property type="entry name" value="Phosducin_thioredoxin-like_dom"/>
</dbReference>
<gene>
    <name evidence="6" type="primary">8230078</name>
    <name evidence="5" type="ORF">Phum_PHUM232110</name>
</gene>
<dbReference type="Pfam" id="PF02114">
    <property type="entry name" value="Phosducin"/>
    <property type="match status" value="2"/>
</dbReference>
<dbReference type="EMBL" id="AAZO01002692">
    <property type="status" value="NOT_ANNOTATED_CDS"/>
    <property type="molecule type" value="Genomic_DNA"/>
</dbReference>
<dbReference type="Proteomes" id="UP000009046">
    <property type="component" value="Unassembled WGS sequence"/>
</dbReference>
<evidence type="ECO:0000313" key="6">
    <source>
        <dbReference type="EnsemblMetazoa" id="PHUM232110-PA"/>
    </source>
</evidence>
<reference evidence="6" key="3">
    <citation type="submission" date="2020-05" db="UniProtKB">
        <authorList>
            <consortium name="EnsemblMetazoa"/>
        </authorList>
    </citation>
    <scope>IDENTIFICATION</scope>
    <source>
        <strain evidence="6">USDA</strain>
    </source>
</reference>
<dbReference type="STRING" id="121224.E0VIS2"/>
<keyword evidence="2" id="KW-0597">Phosphoprotein</keyword>
<keyword evidence="7" id="KW-1185">Reference proteome</keyword>
<dbReference type="eggNOG" id="KOG3171">
    <property type="taxonomic scope" value="Eukaryota"/>
</dbReference>
<evidence type="ECO:0000313" key="7">
    <source>
        <dbReference type="Proteomes" id="UP000009046"/>
    </source>
</evidence>
<feature type="region of interest" description="Disordered" evidence="3">
    <location>
        <begin position="1"/>
        <end position="62"/>
    </location>
</feature>
<protein>
    <submittedName>
        <fullName evidence="5 6">Phosducin, putative</fullName>
    </submittedName>
</protein>
<feature type="compositionally biased region" description="Acidic residues" evidence="3">
    <location>
        <begin position="21"/>
        <end position="30"/>
    </location>
</feature>
<feature type="compositionally biased region" description="Basic and acidic residues" evidence="3">
    <location>
        <begin position="1"/>
        <end position="15"/>
    </location>
</feature>
<comment type="similarity">
    <text evidence="1">Belongs to the phosducin family.</text>
</comment>
<dbReference type="GO" id="GO:0008277">
    <property type="term" value="P:regulation of G protein-coupled receptor signaling pathway"/>
    <property type="evidence" value="ECO:0007669"/>
    <property type="project" value="InterPro"/>
</dbReference>
<sequence length="275" mass="31362">MSTLEDKLLGEKKEYYCSSSESDDDIESDDENKISESFKVDPGPPPLNPPDAGCSTNTGPKGVLKDWQQYKQIQSEQRMEREREKLELIERLAFTCRSDLDQEKEEDPELEQFLDPYVLEYSVKKMQEMLAKSTLNKQFGEVYTLSNGQEFLDAIDKENKNVTVIIHIYEEKVSDCKNMNHCLDVICKNYPDVKFCKVLGSKAGVSKSFKLKGVPALLVYKSGTLVGNFVKITEELGNDFSYGDVENFLIENGILLDKTFIPRIIRDSKTYAVNE</sequence>
<dbReference type="CTD" id="8230078"/>
<dbReference type="InParanoid" id="E0VIS2"/>
<dbReference type="RefSeq" id="XP_002426016.1">
    <property type="nucleotide sequence ID" value="XM_002425971.1"/>
</dbReference>
<dbReference type="OrthoDB" id="70588at2759"/>
<reference evidence="5" key="1">
    <citation type="submission" date="2007-04" db="EMBL/GenBank/DDBJ databases">
        <title>Annotation of Pediculus humanus corporis strain USDA.</title>
        <authorList>
            <person name="Kirkness E."/>
            <person name="Hannick L."/>
            <person name="Hass B."/>
            <person name="Bruggner R."/>
            <person name="Lawson D."/>
            <person name="Bidwell S."/>
            <person name="Joardar V."/>
            <person name="Caler E."/>
            <person name="Walenz B."/>
            <person name="Inman J."/>
            <person name="Schobel S."/>
            <person name="Galinsky K."/>
            <person name="Amedeo P."/>
            <person name="Strausberg R."/>
        </authorList>
    </citation>
    <scope>NUCLEOTIDE SEQUENCE</scope>
    <source>
        <strain evidence="5">USDA</strain>
    </source>
</reference>
<dbReference type="KEGG" id="phu:Phum_PHUM232110"/>
<dbReference type="CDD" id="cd02987">
    <property type="entry name" value="Phd_like_Phd"/>
    <property type="match status" value="1"/>
</dbReference>
<dbReference type="InterPro" id="IPR036249">
    <property type="entry name" value="Thioredoxin-like_sf"/>
</dbReference>
<dbReference type="EnsemblMetazoa" id="PHUM232110-RA">
    <property type="protein sequence ID" value="PHUM232110-PA"/>
    <property type="gene ID" value="PHUM232110"/>
</dbReference>
<dbReference type="HOGENOM" id="CLU_085598_0_0_1"/>
<dbReference type="SUPFAM" id="SSF52833">
    <property type="entry name" value="Thioredoxin-like"/>
    <property type="match status" value="1"/>
</dbReference>
<evidence type="ECO:0000256" key="3">
    <source>
        <dbReference type="SAM" id="MobiDB-lite"/>
    </source>
</evidence>
<evidence type="ECO:0000313" key="5">
    <source>
        <dbReference type="EMBL" id="EEB13278.1"/>
    </source>
</evidence>
<dbReference type="OMA" id="GIIEMMP"/>
<name>E0VIS2_PEDHC</name>
<dbReference type="GeneID" id="8230078"/>
<feature type="domain" description="Phosducin" evidence="4">
    <location>
        <begin position="119"/>
        <end position="259"/>
    </location>
</feature>
<dbReference type="InterPro" id="IPR023196">
    <property type="entry name" value="Phosducin_N_dom_sf"/>
</dbReference>
<organism>
    <name type="scientific">Pediculus humanus subsp. corporis</name>
    <name type="common">Body louse</name>
    <dbReference type="NCBI Taxonomy" id="121224"/>
    <lineage>
        <taxon>Eukaryota</taxon>
        <taxon>Metazoa</taxon>
        <taxon>Ecdysozoa</taxon>
        <taxon>Arthropoda</taxon>
        <taxon>Hexapoda</taxon>
        <taxon>Insecta</taxon>
        <taxon>Pterygota</taxon>
        <taxon>Neoptera</taxon>
        <taxon>Paraneoptera</taxon>
        <taxon>Psocodea</taxon>
        <taxon>Troctomorpha</taxon>
        <taxon>Phthiraptera</taxon>
        <taxon>Anoplura</taxon>
        <taxon>Pediculidae</taxon>
        <taxon>Pediculus</taxon>
    </lineage>
</organism>
<dbReference type="AlphaFoldDB" id="E0VIS2"/>
<dbReference type="InterPro" id="IPR001200">
    <property type="entry name" value="Phosducin"/>
</dbReference>
<dbReference type="PRINTS" id="PR00677">
    <property type="entry name" value="PHOSDUCIN"/>
</dbReference>
<dbReference type="EMBL" id="DS235205">
    <property type="protein sequence ID" value="EEB13278.1"/>
    <property type="molecule type" value="Genomic_DNA"/>
</dbReference>
<accession>E0VIS2</accession>
<dbReference type="VEuPathDB" id="VectorBase:PHUM232110"/>
<dbReference type="Gene3D" id="1.10.168.10">
    <property type="entry name" value="Phosducin, domain 2"/>
    <property type="match status" value="1"/>
</dbReference>
<feature type="domain" description="Phosducin" evidence="4">
    <location>
        <begin position="52"/>
        <end position="106"/>
    </location>
</feature>
<dbReference type="FunCoup" id="E0VIS2">
    <property type="interactions" value="911"/>
</dbReference>